<dbReference type="InterPro" id="IPR006634">
    <property type="entry name" value="TLC-dom"/>
</dbReference>
<protein>
    <recommendedName>
        <fullName evidence="9">TLC domain-containing protein</fullName>
    </recommendedName>
</protein>
<feature type="transmembrane region" description="Helical" evidence="8">
    <location>
        <begin position="161"/>
        <end position="184"/>
    </location>
</feature>
<gene>
    <name evidence="10" type="ORF">CUNI_LOCUS12398</name>
</gene>
<evidence type="ECO:0000256" key="3">
    <source>
        <dbReference type="ARBA" id="ARBA00004991"/>
    </source>
</evidence>
<dbReference type="InterPro" id="IPR016439">
    <property type="entry name" value="Lag1/Lac1-like"/>
</dbReference>
<name>A0A8S3ZGM9_9EUPU</name>
<comment type="subcellular location">
    <subcellularLocation>
        <location evidence="1">Membrane</location>
        <topology evidence="1">Multi-pass membrane protein</topology>
    </subcellularLocation>
</comment>
<dbReference type="GO" id="GO:0050291">
    <property type="term" value="F:sphingosine N-acyltransferase activity"/>
    <property type="evidence" value="ECO:0007669"/>
    <property type="project" value="InterPro"/>
</dbReference>
<reference evidence="10" key="1">
    <citation type="submission" date="2021-04" db="EMBL/GenBank/DDBJ databases">
        <authorList>
            <consortium name="Molecular Ecology Group"/>
        </authorList>
    </citation>
    <scope>NUCLEOTIDE SEQUENCE</scope>
</reference>
<dbReference type="PIRSF" id="PIRSF005225">
    <property type="entry name" value="LAG1_LAC1"/>
    <property type="match status" value="1"/>
</dbReference>
<keyword evidence="5 8" id="KW-1133">Transmembrane helix</keyword>
<evidence type="ECO:0000313" key="10">
    <source>
        <dbReference type="EMBL" id="CAG5126840.1"/>
    </source>
</evidence>
<keyword evidence="11" id="KW-1185">Reference proteome</keyword>
<accession>A0A8S3ZGM9</accession>
<feature type="domain" description="TLC" evidence="9">
    <location>
        <begin position="30"/>
        <end position="233"/>
    </location>
</feature>
<evidence type="ECO:0000256" key="6">
    <source>
        <dbReference type="ARBA" id="ARBA00023136"/>
    </source>
</evidence>
<evidence type="ECO:0000256" key="1">
    <source>
        <dbReference type="ARBA" id="ARBA00004141"/>
    </source>
</evidence>
<proteinExistence type="predicted"/>
<keyword evidence="6 7" id="KW-0472">Membrane</keyword>
<sequence>KLLKQLNMTEKQVQRWLFKRRLREVPSSMYKFTECSWQLLFYTVSFSYGLYALWDKPWLWVTVNCWIGWPKQHIDNDIFILYLLELSFYWSLLFAIFFKRDYQKKDKNEMIMHHLVTILLIYFSWACNFVRVGSLVLVVHDVADPWLNIAKMLKYAKYQMLCEIFFGILIFTWIVSRLVVYPLWVLNASAVEIHDYVTTFPAYWFFNGLLFVLQLLHIMWTYFILHIVFEKLRTGTIEKDARSESDSEVNDSSASEDISSVQRPLIEQRNAVSNGVSLRNTIDKVNH</sequence>
<dbReference type="GO" id="GO:0016020">
    <property type="term" value="C:membrane"/>
    <property type="evidence" value="ECO:0007669"/>
    <property type="project" value="UniProtKB-SubCell"/>
</dbReference>
<dbReference type="PANTHER" id="PTHR12560">
    <property type="entry name" value="LONGEVITY ASSURANCE FACTOR 1 LAG1"/>
    <property type="match status" value="1"/>
</dbReference>
<dbReference type="SMART" id="SM00724">
    <property type="entry name" value="TLC"/>
    <property type="match status" value="1"/>
</dbReference>
<evidence type="ECO:0000256" key="5">
    <source>
        <dbReference type="ARBA" id="ARBA00022989"/>
    </source>
</evidence>
<dbReference type="PANTHER" id="PTHR12560:SF0">
    <property type="entry name" value="LD18904P"/>
    <property type="match status" value="1"/>
</dbReference>
<dbReference type="PROSITE" id="PS50922">
    <property type="entry name" value="TLC"/>
    <property type="match status" value="1"/>
</dbReference>
<feature type="transmembrane region" description="Helical" evidence="8">
    <location>
        <begin position="79"/>
        <end position="98"/>
    </location>
</feature>
<feature type="non-terminal residue" evidence="10">
    <location>
        <position position="287"/>
    </location>
</feature>
<comment type="pathway">
    <text evidence="3">Sphingolipid metabolism.</text>
</comment>
<evidence type="ECO:0000256" key="7">
    <source>
        <dbReference type="PROSITE-ProRule" id="PRU00205"/>
    </source>
</evidence>
<comment type="caution">
    <text evidence="10">The sequence shown here is derived from an EMBL/GenBank/DDBJ whole genome shotgun (WGS) entry which is preliminary data.</text>
</comment>
<evidence type="ECO:0000259" key="9">
    <source>
        <dbReference type="PROSITE" id="PS50922"/>
    </source>
</evidence>
<dbReference type="OrthoDB" id="537032at2759"/>
<dbReference type="AlphaFoldDB" id="A0A8S3ZGM9"/>
<evidence type="ECO:0000313" key="11">
    <source>
        <dbReference type="Proteomes" id="UP000678393"/>
    </source>
</evidence>
<dbReference type="EMBL" id="CAJHNH020002472">
    <property type="protein sequence ID" value="CAG5126840.1"/>
    <property type="molecule type" value="Genomic_DNA"/>
</dbReference>
<feature type="transmembrane region" description="Helical" evidence="8">
    <location>
        <begin position="37"/>
        <end position="54"/>
    </location>
</feature>
<evidence type="ECO:0000256" key="8">
    <source>
        <dbReference type="SAM" id="Phobius"/>
    </source>
</evidence>
<evidence type="ECO:0000256" key="2">
    <source>
        <dbReference type="ARBA" id="ARBA00004760"/>
    </source>
</evidence>
<keyword evidence="4 7" id="KW-0812">Transmembrane</keyword>
<dbReference type="Proteomes" id="UP000678393">
    <property type="component" value="Unassembled WGS sequence"/>
</dbReference>
<comment type="pathway">
    <text evidence="2">Lipid metabolism; sphingolipid metabolism.</text>
</comment>
<dbReference type="Pfam" id="PF03798">
    <property type="entry name" value="TRAM_LAG1_CLN8"/>
    <property type="match status" value="1"/>
</dbReference>
<feature type="transmembrane region" description="Helical" evidence="8">
    <location>
        <begin position="204"/>
        <end position="229"/>
    </location>
</feature>
<evidence type="ECO:0000256" key="4">
    <source>
        <dbReference type="ARBA" id="ARBA00022692"/>
    </source>
</evidence>
<organism evidence="10 11">
    <name type="scientific">Candidula unifasciata</name>
    <dbReference type="NCBI Taxonomy" id="100452"/>
    <lineage>
        <taxon>Eukaryota</taxon>
        <taxon>Metazoa</taxon>
        <taxon>Spiralia</taxon>
        <taxon>Lophotrochozoa</taxon>
        <taxon>Mollusca</taxon>
        <taxon>Gastropoda</taxon>
        <taxon>Heterobranchia</taxon>
        <taxon>Euthyneura</taxon>
        <taxon>Panpulmonata</taxon>
        <taxon>Eupulmonata</taxon>
        <taxon>Stylommatophora</taxon>
        <taxon>Helicina</taxon>
        <taxon>Helicoidea</taxon>
        <taxon>Geomitridae</taxon>
        <taxon>Candidula</taxon>
    </lineage>
</organism>
<dbReference type="GO" id="GO:0046513">
    <property type="term" value="P:ceramide biosynthetic process"/>
    <property type="evidence" value="ECO:0007669"/>
    <property type="project" value="InterPro"/>
</dbReference>